<dbReference type="OrthoDB" id="9782003at2"/>
<evidence type="ECO:0000256" key="3">
    <source>
        <dbReference type="ARBA" id="ARBA00007931"/>
    </source>
</evidence>
<dbReference type="RefSeq" id="WP_036165295.1">
    <property type="nucleotide sequence ID" value="NZ_JRKJ01000002.1"/>
</dbReference>
<dbReference type="PANTHER" id="PTHR42837:SF2">
    <property type="entry name" value="MEMBRANE METALLOPROTEASE ARASP2, CHLOROPLASTIC-RELATED"/>
    <property type="match status" value="1"/>
</dbReference>
<dbReference type="SMART" id="SM00228">
    <property type="entry name" value="PDZ"/>
    <property type="match status" value="2"/>
</dbReference>
<dbReference type="GO" id="GO:0016020">
    <property type="term" value="C:membrane"/>
    <property type="evidence" value="ECO:0007669"/>
    <property type="project" value="UniProtKB-SubCell"/>
</dbReference>
<evidence type="ECO:0000256" key="11">
    <source>
        <dbReference type="RuleBase" id="RU362031"/>
    </source>
</evidence>
<dbReference type="AlphaFoldDB" id="A0A0A2WQY7"/>
<protein>
    <recommendedName>
        <fullName evidence="11">Zinc metalloprotease</fullName>
        <ecNumber evidence="11">3.4.24.-</ecNumber>
    </recommendedName>
</protein>
<feature type="transmembrane region" description="Helical" evidence="11">
    <location>
        <begin position="382"/>
        <end position="402"/>
    </location>
</feature>
<proteinExistence type="inferred from homology"/>
<evidence type="ECO:0000256" key="4">
    <source>
        <dbReference type="ARBA" id="ARBA00022670"/>
    </source>
</evidence>
<evidence type="ECO:0000256" key="6">
    <source>
        <dbReference type="ARBA" id="ARBA00022801"/>
    </source>
</evidence>
<keyword evidence="9 11" id="KW-0482">Metalloprotease</keyword>
<reference evidence="13 14" key="1">
    <citation type="submission" date="2014-09" db="EMBL/GenBank/DDBJ databases">
        <title>Genome sequences of Lysobacter dokdonensis DS-58.</title>
        <authorList>
            <person name="Kim J.F."/>
            <person name="Kwak M.-J."/>
        </authorList>
    </citation>
    <scope>NUCLEOTIDE SEQUENCE [LARGE SCALE GENOMIC DNA]</scope>
    <source>
        <strain evidence="13 14">DS-58</strain>
    </source>
</reference>
<comment type="cofactor">
    <cofactor evidence="1 11">
        <name>Zn(2+)</name>
        <dbReference type="ChEBI" id="CHEBI:29105"/>
    </cofactor>
</comment>
<keyword evidence="8 11" id="KW-1133">Transmembrane helix</keyword>
<keyword evidence="14" id="KW-1185">Reference proteome</keyword>
<evidence type="ECO:0000256" key="7">
    <source>
        <dbReference type="ARBA" id="ARBA00022833"/>
    </source>
</evidence>
<evidence type="ECO:0000256" key="8">
    <source>
        <dbReference type="ARBA" id="ARBA00022989"/>
    </source>
</evidence>
<keyword evidence="5 11" id="KW-0812">Transmembrane</keyword>
<feature type="domain" description="PDZ" evidence="12">
    <location>
        <begin position="192"/>
        <end position="279"/>
    </location>
</feature>
<keyword evidence="11" id="KW-0479">Metal-binding</keyword>
<dbReference type="Gene3D" id="2.30.42.10">
    <property type="match status" value="2"/>
</dbReference>
<dbReference type="SUPFAM" id="SSF50156">
    <property type="entry name" value="PDZ domain-like"/>
    <property type="match status" value="2"/>
</dbReference>
<dbReference type="eggNOG" id="COG0750">
    <property type="taxonomic scope" value="Bacteria"/>
</dbReference>
<dbReference type="NCBIfam" id="TIGR00054">
    <property type="entry name" value="RIP metalloprotease RseP"/>
    <property type="match status" value="1"/>
</dbReference>
<feature type="transmembrane region" description="Helical" evidence="11">
    <location>
        <begin position="98"/>
        <end position="120"/>
    </location>
</feature>
<dbReference type="InterPro" id="IPR001478">
    <property type="entry name" value="PDZ"/>
</dbReference>
<dbReference type="PROSITE" id="PS50106">
    <property type="entry name" value="PDZ"/>
    <property type="match status" value="1"/>
</dbReference>
<evidence type="ECO:0000256" key="10">
    <source>
        <dbReference type="ARBA" id="ARBA00023136"/>
    </source>
</evidence>
<evidence type="ECO:0000259" key="12">
    <source>
        <dbReference type="PROSITE" id="PS50106"/>
    </source>
</evidence>
<dbReference type="EC" id="3.4.24.-" evidence="11"/>
<keyword evidence="10 11" id="KW-0472">Membrane</keyword>
<feature type="transmembrane region" description="Helical" evidence="11">
    <location>
        <begin position="6"/>
        <end position="29"/>
    </location>
</feature>
<dbReference type="InterPro" id="IPR008915">
    <property type="entry name" value="Peptidase_M50"/>
</dbReference>
<dbReference type="GO" id="GO:0046872">
    <property type="term" value="F:metal ion binding"/>
    <property type="evidence" value="ECO:0007669"/>
    <property type="project" value="UniProtKB-KW"/>
</dbReference>
<dbReference type="Pfam" id="PF17820">
    <property type="entry name" value="PDZ_6"/>
    <property type="match status" value="1"/>
</dbReference>
<dbReference type="STRING" id="1300345.LF41_1224"/>
<keyword evidence="6 11" id="KW-0378">Hydrolase</keyword>
<comment type="similarity">
    <text evidence="3 11">Belongs to the peptidase M50B family.</text>
</comment>
<dbReference type="PATRIC" id="fig|1300345.3.peg.524"/>
<evidence type="ECO:0000256" key="5">
    <source>
        <dbReference type="ARBA" id="ARBA00022692"/>
    </source>
</evidence>
<gene>
    <name evidence="13" type="ORF">LF41_1224</name>
</gene>
<comment type="subcellular location">
    <subcellularLocation>
        <location evidence="2">Membrane</location>
        <topology evidence="2">Multi-pass membrane protein</topology>
    </subcellularLocation>
</comment>
<evidence type="ECO:0000256" key="1">
    <source>
        <dbReference type="ARBA" id="ARBA00001947"/>
    </source>
</evidence>
<comment type="caution">
    <text evidence="13">The sequence shown here is derived from an EMBL/GenBank/DDBJ whole genome shotgun (WGS) entry which is preliminary data.</text>
</comment>
<dbReference type="InterPro" id="IPR004387">
    <property type="entry name" value="Pept_M50_Zn"/>
</dbReference>
<organism evidence="13 14">
    <name type="scientific">Lysobacter dokdonensis DS-58</name>
    <dbReference type="NCBI Taxonomy" id="1300345"/>
    <lineage>
        <taxon>Bacteria</taxon>
        <taxon>Pseudomonadati</taxon>
        <taxon>Pseudomonadota</taxon>
        <taxon>Gammaproteobacteria</taxon>
        <taxon>Lysobacterales</taxon>
        <taxon>Lysobacteraceae</taxon>
        <taxon>Noviluteimonas</taxon>
    </lineage>
</organism>
<dbReference type="EMBL" id="JRKJ01000002">
    <property type="protein sequence ID" value="KGQ20685.1"/>
    <property type="molecule type" value="Genomic_DNA"/>
</dbReference>
<sequence>MSDYIGPIWWFIVAIGVLVTCHEFGHYWVAKRCGVKVLRFSVGFGKPLWMRRNKDGTEFAIAAIPLGGYVKMLDEREFDVAPSELHRAFNRQSPLRRIAIAAAGPIANIVLCVFFLWGAYVVGLKEYAPVVGAADGIASEAGIRKGDQILRIGDRTIQTWTDVRFALALAGLDRARVPVQVRDADGDTETRTLDLSKLPDGFDELQAPTLVGLTARYQLEPPIVNDIVAGSPAYGVLAEDDRILAIDGQPVSDYADIAPRVQALAARGGPGMIEVLREDDRGEPRRLAFPLTPRMDIDEATGKRVARIGVIHKSSGQMPAFDAVRRYGPIDAIPVAFVETWHKARDTIGFMGRMLTGNASTKYVSGPITTARAASATAELGLAWFLNFLAVLSISLAILNLLPIPLLDGGHLLYYLIELVKGSPLSERTMAAGQYVGLALLVGLMGLALFNDVFFH</sequence>
<dbReference type="InterPro" id="IPR036034">
    <property type="entry name" value="PDZ_sf"/>
</dbReference>
<dbReference type="CDD" id="cd06163">
    <property type="entry name" value="S2P-M50_PDZ_RseP-like"/>
    <property type="match status" value="1"/>
</dbReference>
<evidence type="ECO:0000256" key="2">
    <source>
        <dbReference type="ARBA" id="ARBA00004141"/>
    </source>
</evidence>
<evidence type="ECO:0000313" key="14">
    <source>
        <dbReference type="Proteomes" id="UP000030518"/>
    </source>
</evidence>
<keyword evidence="4 13" id="KW-0645">Protease</keyword>
<evidence type="ECO:0000256" key="9">
    <source>
        <dbReference type="ARBA" id="ARBA00023049"/>
    </source>
</evidence>
<dbReference type="GO" id="GO:0004222">
    <property type="term" value="F:metalloendopeptidase activity"/>
    <property type="evidence" value="ECO:0007669"/>
    <property type="project" value="InterPro"/>
</dbReference>
<name>A0A0A2WQY7_9GAMM</name>
<dbReference type="Proteomes" id="UP000030518">
    <property type="component" value="Unassembled WGS sequence"/>
</dbReference>
<evidence type="ECO:0000313" key="13">
    <source>
        <dbReference type="EMBL" id="KGQ20685.1"/>
    </source>
</evidence>
<accession>A0A0A2WQY7</accession>
<dbReference type="GO" id="GO:0006508">
    <property type="term" value="P:proteolysis"/>
    <property type="evidence" value="ECO:0007669"/>
    <property type="project" value="UniProtKB-KW"/>
</dbReference>
<keyword evidence="7 11" id="KW-0862">Zinc</keyword>
<dbReference type="Pfam" id="PF02163">
    <property type="entry name" value="Peptidase_M50"/>
    <property type="match status" value="1"/>
</dbReference>
<dbReference type="PANTHER" id="PTHR42837">
    <property type="entry name" value="REGULATOR OF SIGMA-E PROTEASE RSEP"/>
    <property type="match status" value="1"/>
</dbReference>
<feature type="transmembrane region" description="Helical" evidence="11">
    <location>
        <begin position="435"/>
        <end position="455"/>
    </location>
</feature>
<dbReference type="InterPro" id="IPR041489">
    <property type="entry name" value="PDZ_6"/>
</dbReference>